<dbReference type="RefSeq" id="WP_107229677.1">
    <property type="nucleotide sequence ID" value="NZ_CP131601.1"/>
</dbReference>
<dbReference type="InterPro" id="IPR019079">
    <property type="entry name" value="Capsule_synth_CapA"/>
</dbReference>
<reference evidence="3 4" key="1">
    <citation type="submission" date="2018-01" db="EMBL/GenBank/DDBJ databases">
        <title>Whole genome sequencing of Histamine producing bacteria.</title>
        <authorList>
            <person name="Butler K."/>
        </authorList>
    </citation>
    <scope>NUCLEOTIDE SEQUENCE [LARGE SCALE GENOMIC DNA]</scope>
    <source>
        <strain evidence="3 4">ATCC 25521</strain>
    </source>
</reference>
<feature type="domain" description="Capsule synthesis protein CapA" evidence="2">
    <location>
        <begin position="2"/>
        <end position="230"/>
    </location>
</feature>
<organism evidence="3 4">
    <name type="scientific">Photobacterium leiognathi</name>
    <dbReference type="NCBI Taxonomy" id="553611"/>
    <lineage>
        <taxon>Bacteria</taxon>
        <taxon>Pseudomonadati</taxon>
        <taxon>Pseudomonadota</taxon>
        <taxon>Gammaproteobacteria</taxon>
        <taxon>Vibrionales</taxon>
        <taxon>Vibrionaceae</taxon>
        <taxon>Photobacterium</taxon>
    </lineage>
</organism>
<sequence length="355" mass="40735">MKIAFVGDIALFGKFDLNKNKDIKNYFSDIKPILDSCDICVGNLEAPFINKSKKHGNKSAYISSSFENINILKHLNINTVCLSNNHIFDFGPNGLNETITLLEENNIDWFGVKGKDFINEELKLAFHGYCSYNTNPLGLDKKNGVNALKYSLVENKFKFYSSQGYLNILSVHSGIEHVNLCSVDDIKFARKLADINNYVYYGHHPHVLQGVEKFKNSVLAYSLGNFCFDDLYDERTSNLLIKQSDNNKSSIILILEYDGNNITMKYIPIFQGEEKMLINSSVANDIYNKANEYLKLPLSSYLRTRSAFSEEVFSELSSKRDFKWFIKRLSISTLIRIADRKINTFKYKKHFSSKL</sequence>
<dbReference type="CDD" id="cd07381">
    <property type="entry name" value="MPP_CapA"/>
    <property type="match status" value="1"/>
</dbReference>
<dbReference type="InterPro" id="IPR052169">
    <property type="entry name" value="CW_Biosynth-Accessory"/>
</dbReference>
<evidence type="ECO:0000313" key="4">
    <source>
        <dbReference type="Proteomes" id="UP000241566"/>
    </source>
</evidence>
<dbReference type="PANTHER" id="PTHR33393:SF13">
    <property type="entry name" value="PGA BIOSYNTHESIS PROTEIN CAPA"/>
    <property type="match status" value="1"/>
</dbReference>
<protein>
    <recommendedName>
        <fullName evidence="2">Capsule synthesis protein CapA domain-containing protein</fullName>
    </recommendedName>
</protein>
<comment type="similarity">
    <text evidence="1">Belongs to the CapA family.</text>
</comment>
<dbReference type="PANTHER" id="PTHR33393">
    <property type="entry name" value="POLYGLUTAMINE SYNTHESIS ACCESSORY PROTEIN RV0574C-RELATED"/>
    <property type="match status" value="1"/>
</dbReference>
<name>A0ABX5GDA7_PHOLE</name>
<keyword evidence="4" id="KW-1185">Reference proteome</keyword>
<dbReference type="SUPFAM" id="SSF56300">
    <property type="entry name" value="Metallo-dependent phosphatases"/>
    <property type="match status" value="1"/>
</dbReference>
<evidence type="ECO:0000256" key="1">
    <source>
        <dbReference type="ARBA" id="ARBA00005662"/>
    </source>
</evidence>
<accession>A0ABX5GDA7</accession>
<gene>
    <name evidence="3" type="ORF">CTM94_14770</name>
</gene>
<proteinExistence type="inferred from homology"/>
<dbReference type="InterPro" id="IPR029052">
    <property type="entry name" value="Metallo-depent_PP-like"/>
</dbReference>
<dbReference type="Pfam" id="PF09587">
    <property type="entry name" value="PGA_cap"/>
    <property type="match status" value="1"/>
</dbReference>
<dbReference type="EMBL" id="PYOI01000023">
    <property type="protein sequence ID" value="PSV79944.1"/>
    <property type="molecule type" value="Genomic_DNA"/>
</dbReference>
<evidence type="ECO:0000313" key="3">
    <source>
        <dbReference type="EMBL" id="PSV79944.1"/>
    </source>
</evidence>
<dbReference type="Gene3D" id="3.60.21.10">
    <property type="match status" value="1"/>
</dbReference>
<dbReference type="SMART" id="SM00854">
    <property type="entry name" value="PGA_cap"/>
    <property type="match status" value="1"/>
</dbReference>
<comment type="caution">
    <text evidence="3">The sequence shown here is derived from an EMBL/GenBank/DDBJ whole genome shotgun (WGS) entry which is preliminary data.</text>
</comment>
<evidence type="ECO:0000259" key="2">
    <source>
        <dbReference type="SMART" id="SM00854"/>
    </source>
</evidence>
<dbReference type="Proteomes" id="UP000241566">
    <property type="component" value="Unassembled WGS sequence"/>
</dbReference>